<keyword evidence="1" id="KW-0732">Signal</keyword>
<comment type="caution">
    <text evidence="2">The sequence shown here is derived from an EMBL/GenBank/DDBJ whole genome shotgun (WGS) entry which is preliminary data.</text>
</comment>
<dbReference type="EMBL" id="BAABHK010000019">
    <property type="protein sequence ID" value="GAA4637092.1"/>
    <property type="molecule type" value="Genomic_DNA"/>
</dbReference>
<feature type="signal peptide" evidence="1">
    <location>
        <begin position="1"/>
        <end position="22"/>
    </location>
</feature>
<dbReference type="Proteomes" id="UP001501442">
    <property type="component" value="Unassembled WGS sequence"/>
</dbReference>
<feature type="chain" id="PRO_5046807125" evidence="1">
    <location>
        <begin position="23"/>
        <end position="123"/>
    </location>
</feature>
<sequence length="123" mass="12982">MAGAAAAAITVTGLGVSPSASAAPASSPSDVTIASCLYKVKAKEAIKIRTSKKKSATALGVLPKGKTVCSDKWETGGKYNYHDGCNNKHDWKNAWDHISYKPKGHRTIKGWVPSTCLKVLPKA</sequence>
<evidence type="ECO:0000313" key="2">
    <source>
        <dbReference type="EMBL" id="GAA4637092.1"/>
    </source>
</evidence>
<reference evidence="3" key="1">
    <citation type="journal article" date="2019" name="Int. J. Syst. Evol. Microbiol.">
        <title>The Global Catalogue of Microorganisms (GCM) 10K type strain sequencing project: providing services to taxonomists for standard genome sequencing and annotation.</title>
        <authorList>
            <consortium name="The Broad Institute Genomics Platform"/>
            <consortium name="The Broad Institute Genome Sequencing Center for Infectious Disease"/>
            <person name="Wu L."/>
            <person name="Ma J."/>
        </authorList>
    </citation>
    <scope>NUCLEOTIDE SEQUENCE [LARGE SCALE GENOMIC DNA]</scope>
    <source>
        <strain evidence="3">JCM 17939</strain>
    </source>
</reference>
<dbReference type="Gene3D" id="2.30.30.40">
    <property type="entry name" value="SH3 Domains"/>
    <property type="match status" value="1"/>
</dbReference>
<organism evidence="2 3">
    <name type="scientific">Actinoallomurus vinaceus</name>
    <dbReference type="NCBI Taxonomy" id="1080074"/>
    <lineage>
        <taxon>Bacteria</taxon>
        <taxon>Bacillati</taxon>
        <taxon>Actinomycetota</taxon>
        <taxon>Actinomycetes</taxon>
        <taxon>Streptosporangiales</taxon>
        <taxon>Thermomonosporaceae</taxon>
        <taxon>Actinoallomurus</taxon>
    </lineage>
</organism>
<accession>A0ABP8UQM5</accession>
<protein>
    <submittedName>
        <fullName evidence="2">Uncharacterized protein</fullName>
    </submittedName>
</protein>
<evidence type="ECO:0000256" key="1">
    <source>
        <dbReference type="SAM" id="SignalP"/>
    </source>
</evidence>
<gene>
    <name evidence="2" type="ORF">GCM10023196_089500</name>
</gene>
<name>A0ABP8UQM5_9ACTN</name>
<evidence type="ECO:0000313" key="3">
    <source>
        <dbReference type="Proteomes" id="UP001501442"/>
    </source>
</evidence>
<proteinExistence type="predicted"/>
<keyword evidence="3" id="KW-1185">Reference proteome</keyword>